<dbReference type="InterPro" id="IPR007215">
    <property type="entry name" value="Sulphur_relay_TusB/DsrH"/>
</dbReference>
<dbReference type="RefSeq" id="WP_284207613.1">
    <property type="nucleotide sequence ID" value="NZ_BSSU01000008.1"/>
</dbReference>
<protein>
    <recommendedName>
        <fullName evidence="3">Sulfurtransferase complex subunit TusB</fullName>
    </recommendedName>
</protein>
<dbReference type="NCBIfam" id="TIGR03011">
    <property type="entry name" value="sulf_tusB_dsrH"/>
    <property type="match status" value="1"/>
</dbReference>
<dbReference type="Proteomes" id="UP001157133">
    <property type="component" value="Unassembled WGS sequence"/>
</dbReference>
<gene>
    <name evidence="1" type="ORF">theurythT_17000</name>
</gene>
<dbReference type="InterPro" id="IPR027396">
    <property type="entry name" value="DsrEFH-like"/>
</dbReference>
<comment type="caution">
    <text evidence="1">The sequence shown here is derived from an EMBL/GenBank/DDBJ whole genome shotgun (WGS) entry which is preliminary data.</text>
</comment>
<name>A0ABQ6H221_9GAMM</name>
<proteinExistence type="predicted"/>
<dbReference type="Gene3D" id="3.40.1260.10">
    <property type="entry name" value="DsrEFH-like"/>
    <property type="match status" value="1"/>
</dbReference>
<accession>A0ABQ6H221</accession>
<sequence>MLHLIRQSPYQQDISSELSTLISNDDDVLLIDDGVYFCQSLHFAIIQEKAKNILIVDEHLQARGITFEKADSLLPFAQIAEILVQSEKTLTWQL</sequence>
<evidence type="ECO:0008006" key="3">
    <source>
        <dbReference type="Google" id="ProtNLM"/>
    </source>
</evidence>
<dbReference type="Pfam" id="PF04077">
    <property type="entry name" value="DsrH"/>
    <property type="match status" value="1"/>
</dbReference>
<evidence type="ECO:0000313" key="1">
    <source>
        <dbReference type="EMBL" id="GLX82248.1"/>
    </source>
</evidence>
<dbReference type="EMBL" id="BSSU01000008">
    <property type="protein sequence ID" value="GLX82248.1"/>
    <property type="molecule type" value="Genomic_DNA"/>
</dbReference>
<organism evidence="1 2">
    <name type="scientific">Thalassotalea eurytherma</name>
    <dbReference type="NCBI Taxonomy" id="1144278"/>
    <lineage>
        <taxon>Bacteria</taxon>
        <taxon>Pseudomonadati</taxon>
        <taxon>Pseudomonadota</taxon>
        <taxon>Gammaproteobacteria</taxon>
        <taxon>Alteromonadales</taxon>
        <taxon>Colwelliaceae</taxon>
        <taxon>Thalassotalea</taxon>
    </lineage>
</organism>
<keyword evidence="2" id="KW-1185">Reference proteome</keyword>
<evidence type="ECO:0000313" key="2">
    <source>
        <dbReference type="Proteomes" id="UP001157133"/>
    </source>
</evidence>
<dbReference type="SUPFAM" id="SSF75169">
    <property type="entry name" value="DsrEFH-like"/>
    <property type="match status" value="1"/>
</dbReference>
<reference evidence="1 2" key="1">
    <citation type="submission" date="2023-03" db="EMBL/GenBank/DDBJ databases">
        <title>Draft genome sequence of Thalassotalea eurytherma JCM 18482T.</title>
        <authorList>
            <person name="Sawabe T."/>
        </authorList>
    </citation>
    <scope>NUCLEOTIDE SEQUENCE [LARGE SCALE GENOMIC DNA]</scope>
    <source>
        <strain evidence="1 2">JCM 18482</strain>
    </source>
</reference>